<feature type="short sequence motif" description="HXTX 2" evidence="2">
    <location>
        <begin position="120"/>
        <end position="123"/>
    </location>
</feature>
<sequence>MIRTFIAIDLPEEMKDELSKITDRLDLKGIKSVERDNFHITLKFLGEMREDEIEKIVKKLYEIDFDPFNLKVCGSGVFPSPKRARIVWIGVKGDLPRLVEIIEEKMAEIGFEREKRFHSHITVARVKRSDGEIKERINKFLREYKNINIGEIKIDNFRLKKSTLTKKGPVYETIQEFTFK</sequence>
<feature type="domain" description="Phosphoesterase HXTX" evidence="3">
    <location>
        <begin position="92"/>
        <end position="171"/>
    </location>
</feature>
<dbReference type="GO" id="GO:0004113">
    <property type="term" value="F:2',3'-cyclic-nucleotide 3'-phosphodiesterase activity"/>
    <property type="evidence" value="ECO:0007669"/>
    <property type="project" value="InterPro"/>
</dbReference>
<dbReference type="NCBIfam" id="TIGR02258">
    <property type="entry name" value="2_5_ligase"/>
    <property type="match status" value="1"/>
</dbReference>
<feature type="active site" description="Proton acceptor" evidence="2">
    <location>
        <position position="120"/>
    </location>
</feature>
<organism evidence="4 5">
    <name type="scientific">Candidatus Methanolliviera hydrocarbonicum</name>
    <dbReference type="NCBI Taxonomy" id="2491085"/>
    <lineage>
        <taxon>Archaea</taxon>
        <taxon>Methanobacteriati</taxon>
        <taxon>Methanobacteriota</taxon>
        <taxon>Candidatus Methanoliparia</taxon>
        <taxon>Candidatus Methanoliparales</taxon>
        <taxon>Candidatus Methanollivieraceae</taxon>
        <taxon>Candidatus Methanolliviera</taxon>
    </lineage>
</organism>
<dbReference type="PANTHER" id="PTHR35561:SF1">
    <property type="entry name" value="RNA 2',3'-CYCLIC PHOSPHODIESTERASE"/>
    <property type="match status" value="1"/>
</dbReference>
<dbReference type="Proteomes" id="UP000320766">
    <property type="component" value="Unassembled WGS sequence"/>
</dbReference>
<dbReference type="SUPFAM" id="SSF55144">
    <property type="entry name" value="LigT-like"/>
    <property type="match status" value="1"/>
</dbReference>
<dbReference type="GO" id="GO:0008664">
    <property type="term" value="F:RNA 2',3'-cyclic 3'-phosphodiesterase activity"/>
    <property type="evidence" value="ECO:0007669"/>
    <property type="project" value="UniProtKB-EC"/>
</dbReference>
<keyword evidence="1 2" id="KW-0378">Hydrolase</keyword>
<dbReference type="Gene3D" id="3.90.1140.10">
    <property type="entry name" value="Cyclic phosphodiesterase"/>
    <property type="match status" value="1"/>
</dbReference>
<feature type="domain" description="Phosphoesterase HXTX" evidence="3">
    <location>
        <begin position="8"/>
        <end position="88"/>
    </location>
</feature>
<evidence type="ECO:0000256" key="2">
    <source>
        <dbReference type="HAMAP-Rule" id="MF_01940"/>
    </source>
</evidence>
<dbReference type="InterPro" id="IPR009097">
    <property type="entry name" value="Cyclic_Pdiesterase"/>
</dbReference>
<dbReference type="Pfam" id="PF02834">
    <property type="entry name" value="LigT_PEase"/>
    <property type="match status" value="2"/>
</dbReference>
<dbReference type="InterPro" id="IPR004175">
    <property type="entry name" value="RNA_CPDase"/>
</dbReference>
<dbReference type="HAMAP" id="MF_01940">
    <property type="entry name" value="RNA_CPDase"/>
    <property type="match status" value="1"/>
</dbReference>
<evidence type="ECO:0000259" key="3">
    <source>
        <dbReference type="Pfam" id="PF02834"/>
    </source>
</evidence>
<comment type="catalytic activity">
    <reaction evidence="2">
        <text>a 3'-end 2',3'-cyclophospho-ribonucleotide-RNA + H2O = a 3'-end 2'-phospho-ribonucleotide-RNA + H(+)</text>
        <dbReference type="Rhea" id="RHEA:11828"/>
        <dbReference type="Rhea" id="RHEA-COMP:10464"/>
        <dbReference type="Rhea" id="RHEA-COMP:17353"/>
        <dbReference type="ChEBI" id="CHEBI:15377"/>
        <dbReference type="ChEBI" id="CHEBI:15378"/>
        <dbReference type="ChEBI" id="CHEBI:83064"/>
        <dbReference type="ChEBI" id="CHEBI:173113"/>
        <dbReference type="EC" id="3.1.4.58"/>
    </reaction>
</comment>
<evidence type="ECO:0000313" key="5">
    <source>
        <dbReference type="Proteomes" id="UP000320766"/>
    </source>
</evidence>
<name>A0A520KXF2_9EURY</name>
<evidence type="ECO:0000256" key="1">
    <source>
        <dbReference type="ARBA" id="ARBA00022801"/>
    </source>
</evidence>
<accession>A0A520KXF2</accession>
<feature type="short sequence motif" description="HXTX 1" evidence="2">
    <location>
        <begin position="39"/>
        <end position="42"/>
    </location>
</feature>
<comment type="function">
    <text evidence="2">Hydrolyzes RNA 2',3'-cyclic phosphodiester to an RNA 2'-phosphomonoester.</text>
</comment>
<proteinExistence type="inferred from homology"/>
<evidence type="ECO:0000313" key="4">
    <source>
        <dbReference type="EMBL" id="RZN70544.1"/>
    </source>
</evidence>
<dbReference type="EMBL" id="RXIL01000054">
    <property type="protein sequence ID" value="RZN70544.1"/>
    <property type="molecule type" value="Genomic_DNA"/>
</dbReference>
<dbReference type="AlphaFoldDB" id="A0A520KXF2"/>
<protein>
    <recommendedName>
        <fullName evidence="2">RNA 2',3'-cyclic phosphodiesterase</fullName>
        <shortName evidence="2">RNA 2',3'-CPDase</shortName>
        <ecNumber evidence="2">3.1.4.58</ecNumber>
    </recommendedName>
</protein>
<dbReference type="EC" id="3.1.4.58" evidence="2"/>
<dbReference type="InterPro" id="IPR014051">
    <property type="entry name" value="Phosphoesterase_HXTX"/>
</dbReference>
<gene>
    <name evidence="4" type="primary">thpR</name>
    <name evidence="4" type="ORF">EF807_03175</name>
</gene>
<comment type="caution">
    <text evidence="4">The sequence shown here is derived from an EMBL/GenBank/DDBJ whole genome shotgun (WGS) entry which is preliminary data.</text>
</comment>
<feature type="active site" description="Proton donor" evidence="2">
    <location>
        <position position="39"/>
    </location>
</feature>
<reference evidence="4 5" key="1">
    <citation type="journal article" date="2019" name="Nat. Microbiol.">
        <title>Wide diversity of methane and short-chain alkane metabolisms in uncultured archaea.</title>
        <authorList>
            <person name="Borrel G."/>
            <person name="Adam P.S."/>
            <person name="McKay L.J."/>
            <person name="Chen L.X."/>
            <person name="Sierra-Garcia I.N."/>
            <person name="Sieber C.M."/>
            <person name="Letourneur Q."/>
            <person name="Ghozlane A."/>
            <person name="Andersen G.L."/>
            <person name="Li W.J."/>
            <person name="Hallam S.J."/>
            <person name="Muyzer G."/>
            <person name="de Oliveira V.M."/>
            <person name="Inskeep W.P."/>
            <person name="Banfield J.F."/>
            <person name="Gribaldo S."/>
        </authorList>
    </citation>
    <scope>NUCLEOTIDE SEQUENCE [LARGE SCALE GENOMIC DNA]</scope>
    <source>
        <strain evidence="4">NM1b</strain>
    </source>
</reference>
<dbReference type="PANTHER" id="PTHR35561">
    <property type="entry name" value="RNA 2',3'-CYCLIC PHOSPHODIESTERASE"/>
    <property type="match status" value="1"/>
</dbReference>
<comment type="similarity">
    <text evidence="2">Belongs to the 2H phosphoesterase superfamily. ThpR family.</text>
</comment>